<protein>
    <submittedName>
        <fullName evidence="1">Uncharacterized protein</fullName>
    </submittedName>
</protein>
<proteinExistence type="predicted"/>
<organism evidence="1">
    <name type="scientific">Bradyrhizobium diazoefficiens</name>
    <dbReference type="NCBI Taxonomy" id="1355477"/>
    <lineage>
        <taxon>Bacteria</taxon>
        <taxon>Pseudomonadati</taxon>
        <taxon>Pseudomonadota</taxon>
        <taxon>Alphaproteobacteria</taxon>
        <taxon>Hyphomicrobiales</taxon>
        <taxon>Nitrobacteraceae</taxon>
        <taxon>Bradyrhizobium</taxon>
    </lineage>
</organism>
<evidence type="ECO:0000313" key="2">
    <source>
        <dbReference type="EMBL" id="BCE85028.1"/>
    </source>
</evidence>
<dbReference type="EMBL" id="AP023092">
    <property type="protein sequence ID" value="BCE30298.1"/>
    <property type="molecule type" value="Genomic_DNA"/>
</dbReference>
<gene>
    <name evidence="1" type="ORF">XF2B_40670</name>
    <name evidence="2" type="ORF">XF9B_64490</name>
</gene>
<evidence type="ECO:0000313" key="1">
    <source>
        <dbReference type="EMBL" id="BCE30298.1"/>
    </source>
</evidence>
<sequence>MLSLTDDQSERLMPVLDFVPVCNICKAEILSRTADSERRTLLVNLINKAMKTVEDRNRVAHGYWFFIQSGPMNVHASRTTLRETGYFHDPNELVEKAKEIQELRDEIWERFIVEAT</sequence>
<reference evidence="1" key="1">
    <citation type="submission" date="2020-05" db="EMBL/GenBank/DDBJ databases">
        <title>Complete genome sequence of Bradyrhizobium diazoefficiens XF2 isolated from soybean nodule.</title>
        <authorList>
            <person name="Noda R."/>
            <person name="Kakizaki K."/>
            <person name="Minamisawa K."/>
        </authorList>
    </citation>
    <scope>NUCLEOTIDE SEQUENCE</scope>
    <source>
        <strain evidence="1">XF2</strain>
    </source>
</reference>
<name>A0A809XWQ2_9BRAD</name>
<reference evidence="2" key="2">
    <citation type="submission" date="2020-05" db="EMBL/GenBank/DDBJ databases">
        <title>Complete genome sequence of Bradyrhizobium diazoefficiens XF9 isolated from soybean nodule.</title>
        <authorList>
            <person name="Noda R."/>
            <person name="Kakizaki K."/>
            <person name="Minamisawa K."/>
        </authorList>
    </citation>
    <scope>NUCLEOTIDE SEQUENCE</scope>
    <source>
        <strain evidence="2">XF9</strain>
    </source>
</reference>
<accession>A0A809XWQ2</accession>
<dbReference type="EMBL" id="AP023098">
    <property type="protein sequence ID" value="BCE85028.1"/>
    <property type="molecule type" value="Genomic_DNA"/>
</dbReference>
<dbReference type="AlphaFoldDB" id="A0A809XWQ2"/>